<dbReference type="GO" id="GO:0016853">
    <property type="term" value="F:isomerase activity"/>
    <property type="evidence" value="ECO:0007669"/>
    <property type="project" value="UniProtKB-KW"/>
</dbReference>
<protein>
    <submittedName>
        <fullName evidence="3">Maleylpyruvate isomerase</fullName>
    </submittedName>
</protein>
<comment type="caution">
    <text evidence="3">The sequence shown here is derived from an EMBL/GenBank/DDBJ whole genome shotgun (WGS) entry which is preliminary data.</text>
</comment>
<dbReference type="InterPro" id="IPR036249">
    <property type="entry name" value="Thioredoxin-like_sf"/>
</dbReference>
<dbReference type="EMBL" id="RJKX01000016">
    <property type="protein sequence ID" value="ROP83916.1"/>
    <property type="molecule type" value="Genomic_DNA"/>
</dbReference>
<dbReference type="SFLD" id="SFLDG00358">
    <property type="entry name" value="Main_(cytGST)"/>
    <property type="match status" value="1"/>
</dbReference>
<keyword evidence="3" id="KW-0413">Isomerase</keyword>
<reference evidence="3 4" key="1">
    <citation type="submission" date="2018-11" db="EMBL/GenBank/DDBJ databases">
        <title>Genomic Encyclopedia of Type Strains, Phase IV (KMG-IV): sequencing the most valuable type-strain genomes for metagenomic binning, comparative biology and taxonomic classification.</title>
        <authorList>
            <person name="Goeker M."/>
        </authorList>
    </citation>
    <scope>NUCLEOTIDE SEQUENCE [LARGE SCALE GENOMIC DNA]</scope>
    <source>
        <strain evidence="3 4">DSM 5900</strain>
    </source>
</reference>
<dbReference type="PANTHER" id="PTHR44051">
    <property type="entry name" value="GLUTATHIONE S-TRANSFERASE-RELATED"/>
    <property type="match status" value="1"/>
</dbReference>
<name>A0A3N1L0D1_9PROT</name>
<dbReference type="RefSeq" id="WP_170216651.1">
    <property type="nucleotide sequence ID" value="NZ_AP019700.1"/>
</dbReference>
<dbReference type="PROSITE" id="PS50404">
    <property type="entry name" value="GST_NTER"/>
    <property type="match status" value="1"/>
</dbReference>
<keyword evidence="4" id="KW-1185">Reference proteome</keyword>
<dbReference type="Proteomes" id="UP000278222">
    <property type="component" value="Unassembled WGS sequence"/>
</dbReference>
<dbReference type="InterPro" id="IPR010987">
    <property type="entry name" value="Glutathione-S-Trfase_C-like"/>
</dbReference>
<accession>A0A3N1L0D1</accession>
<evidence type="ECO:0000313" key="4">
    <source>
        <dbReference type="Proteomes" id="UP000278222"/>
    </source>
</evidence>
<dbReference type="Pfam" id="PF13409">
    <property type="entry name" value="GST_N_2"/>
    <property type="match status" value="1"/>
</dbReference>
<feature type="domain" description="GST C-terminal" evidence="2">
    <location>
        <begin position="87"/>
        <end position="223"/>
    </location>
</feature>
<keyword evidence="3" id="KW-0670">Pyruvate</keyword>
<dbReference type="Gene3D" id="3.40.30.10">
    <property type="entry name" value="Glutaredoxin"/>
    <property type="match status" value="1"/>
</dbReference>
<dbReference type="SFLD" id="SFLDS00019">
    <property type="entry name" value="Glutathione_Transferase_(cytos"/>
    <property type="match status" value="1"/>
</dbReference>
<evidence type="ECO:0000259" key="2">
    <source>
        <dbReference type="PROSITE" id="PS50405"/>
    </source>
</evidence>
<dbReference type="CDD" id="cd00570">
    <property type="entry name" value="GST_N_family"/>
    <property type="match status" value="1"/>
</dbReference>
<dbReference type="Pfam" id="PF13410">
    <property type="entry name" value="GST_C_2"/>
    <property type="match status" value="1"/>
</dbReference>
<sequence length="223" mass="24290">MTVEIHWGSGSPYAWRVLLAAELKGVPYESHLLSFQAKDHKAPAFLAMNPRGKVPVLKDGGRVVTESMAIMHYIDGLATGPSLFGDSIDERTAVWEWTSRVIYELEDPVNAFARPLVFGKPGDDVPGEVAAALPKLQAELEQFEAGLAGRDWLCGGAGPSAADLAAFPHIKFIERAVGKPAAKALDLPLLPWSAHYPNIGAWVARIEALPGYERTYPPHWREG</sequence>
<feature type="domain" description="GST N-terminal" evidence="1">
    <location>
        <begin position="1"/>
        <end position="82"/>
    </location>
</feature>
<evidence type="ECO:0000313" key="3">
    <source>
        <dbReference type="EMBL" id="ROP83916.1"/>
    </source>
</evidence>
<evidence type="ECO:0000259" key="1">
    <source>
        <dbReference type="PROSITE" id="PS50404"/>
    </source>
</evidence>
<dbReference type="PANTHER" id="PTHR44051:SF8">
    <property type="entry name" value="GLUTATHIONE S-TRANSFERASE GSTA"/>
    <property type="match status" value="1"/>
</dbReference>
<dbReference type="InterPro" id="IPR036282">
    <property type="entry name" value="Glutathione-S-Trfase_C_sf"/>
</dbReference>
<dbReference type="AlphaFoldDB" id="A0A3N1L0D1"/>
<dbReference type="PROSITE" id="PS50405">
    <property type="entry name" value="GST_CTER"/>
    <property type="match status" value="1"/>
</dbReference>
<organism evidence="3 4">
    <name type="scientific">Stella humosa</name>
    <dbReference type="NCBI Taxonomy" id="94"/>
    <lineage>
        <taxon>Bacteria</taxon>
        <taxon>Pseudomonadati</taxon>
        <taxon>Pseudomonadota</taxon>
        <taxon>Alphaproteobacteria</taxon>
        <taxon>Rhodospirillales</taxon>
        <taxon>Stellaceae</taxon>
        <taxon>Stella</taxon>
    </lineage>
</organism>
<dbReference type="Gene3D" id="1.20.1050.10">
    <property type="match status" value="1"/>
</dbReference>
<proteinExistence type="predicted"/>
<dbReference type="InterPro" id="IPR040079">
    <property type="entry name" value="Glutathione_S-Trfase"/>
</dbReference>
<dbReference type="SUPFAM" id="SSF52833">
    <property type="entry name" value="Thioredoxin-like"/>
    <property type="match status" value="1"/>
</dbReference>
<dbReference type="InterPro" id="IPR004045">
    <property type="entry name" value="Glutathione_S-Trfase_N"/>
</dbReference>
<gene>
    <name evidence="3" type="ORF">EDC65_4565</name>
</gene>
<dbReference type="SUPFAM" id="SSF47616">
    <property type="entry name" value="GST C-terminal domain-like"/>
    <property type="match status" value="1"/>
</dbReference>